<dbReference type="InterPro" id="IPR036047">
    <property type="entry name" value="F-box-like_dom_sf"/>
</dbReference>
<accession>A0A2P5FCX6</accession>
<dbReference type="Pfam" id="PF12937">
    <property type="entry name" value="F-box-like"/>
    <property type="match status" value="1"/>
</dbReference>
<dbReference type="Proteomes" id="UP000237000">
    <property type="component" value="Unassembled WGS sequence"/>
</dbReference>
<proteinExistence type="predicted"/>
<feature type="region of interest" description="Disordered" evidence="1">
    <location>
        <begin position="1"/>
        <end position="28"/>
    </location>
</feature>
<dbReference type="EMBL" id="JXTC01000043">
    <property type="protein sequence ID" value="PON95633.1"/>
    <property type="molecule type" value="Genomic_DNA"/>
</dbReference>
<evidence type="ECO:0000313" key="4">
    <source>
        <dbReference type="Proteomes" id="UP000237000"/>
    </source>
</evidence>
<evidence type="ECO:0000259" key="2">
    <source>
        <dbReference type="Pfam" id="PF12937"/>
    </source>
</evidence>
<evidence type="ECO:0000256" key="1">
    <source>
        <dbReference type="SAM" id="MobiDB-lite"/>
    </source>
</evidence>
<feature type="compositionally biased region" description="Basic residues" evidence="1">
    <location>
        <begin position="14"/>
        <end position="25"/>
    </location>
</feature>
<dbReference type="InParanoid" id="A0A2P5FCX6"/>
<dbReference type="InterPro" id="IPR001810">
    <property type="entry name" value="F-box_dom"/>
</dbReference>
<dbReference type="SUPFAM" id="SSF81383">
    <property type="entry name" value="F-box domain"/>
    <property type="match status" value="1"/>
</dbReference>
<feature type="domain" description="F-box" evidence="2">
    <location>
        <begin position="35"/>
        <end position="72"/>
    </location>
</feature>
<keyword evidence="4" id="KW-1185">Reference proteome</keyword>
<name>A0A2P5FCX6_TREOI</name>
<sequence length="100" mass="11914">MKHQISEKGSNRNKIMKRKRKRRRKSESSYFVDDDDLLLEIFVRIPDIRSIIRCGAVCKNWFSLINSPHYYHTREYDSNPCPCPYPLPLSLSLKIIMILE</sequence>
<reference evidence="4" key="1">
    <citation type="submission" date="2016-06" db="EMBL/GenBank/DDBJ databases">
        <title>Parallel loss of symbiosis genes in relatives of nitrogen-fixing non-legume Parasponia.</title>
        <authorList>
            <person name="Van Velzen R."/>
            <person name="Holmer R."/>
            <person name="Bu F."/>
            <person name="Rutten L."/>
            <person name="Van Zeijl A."/>
            <person name="Liu W."/>
            <person name="Santuari L."/>
            <person name="Cao Q."/>
            <person name="Sharma T."/>
            <person name="Shen D."/>
            <person name="Roswanjaya Y."/>
            <person name="Wardhani T."/>
            <person name="Kalhor M.S."/>
            <person name="Jansen J."/>
            <person name="Van den Hoogen J."/>
            <person name="Gungor B."/>
            <person name="Hartog M."/>
            <person name="Hontelez J."/>
            <person name="Verver J."/>
            <person name="Yang W.-C."/>
            <person name="Schijlen E."/>
            <person name="Repin R."/>
            <person name="Schilthuizen M."/>
            <person name="Schranz E."/>
            <person name="Heidstra R."/>
            <person name="Miyata K."/>
            <person name="Fedorova E."/>
            <person name="Kohlen W."/>
            <person name="Bisseling T."/>
            <person name="Smit S."/>
            <person name="Geurts R."/>
        </authorList>
    </citation>
    <scope>NUCLEOTIDE SEQUENCE [LARGE SCALE GENOMIC DNA]</scope>
    <source>
        <strain evidence="4">cv. RG33-2</strain>
    </source>
</reference>
<dbReference type="AlphaFoldDB" id="A0A2P5FCX6"/>
<dbReference type="OrthoDB" id="593708at2759"/>
<gene>
    <name evidence="3" type="ORF">TorRG33x02_084620</name>
</gene>
<feature type="compositionally biased region" description="Basic and acidic residues" evidence="1">
    <location>
        <begin position="1"/>
        <end position="10"/>
    </location>
</feature>
<protein>
    <submittedName>
        <fullName evidence="3">F-box domain containing protein</fullName>
    </submittedName>
</protein>
<dbReference type="Gene3D" id="1.20.1280.50">
    <property type="match status" value="1"/>
</dbReference>
<comment type="caution">
    <text evidence="3">The sequence shown here is derived from an EMBL/GenBank/DDBJ whole genome shotgun (WGS) entry which is preliminary data.</text>
</comment>
<evidence type="ECO:0000313" key="3">
    <source>
        <dbReference type="EMBL" id="PON95633.1"/>
    </source>
</evidence>
<organism evidence="3 4">
    <name type="scientific">Trema orientale</name>
    <name type="common">Charcoal tree</name>
    <name type="synonym">Celtis orientalis</name>
    <dbReference type="NCBI Taxonomy" id="63057"/>
    <lineage>
        <taxon>Eukaryota</taxon>
        <taxon>Viridiplantae</taxon>
        <taxon>Streptophyta</taxon>
        <taxon>Embryophyta</taxon>
        <taxon>Tracheophyta</taxon>
        <taxon>Spermatophyta</taxon>
        <taxon>Magnoliopsida</taxon>
        <taxon>eudicotyledons</taxon>
        <taxon>Gunneridae</taxon>
        <taxon>Pentapetalae</taxon>
        <taxon>rosids</taxon>
        <taxon>fabids</taxon>
        <taxon>Rosales</taxon>
        <taxon>Cannabaceae</taxon>
        <taxon>Trema</taxon>
    </lineage>
</organism>